<keyword evidence="2 5" id="KW-0812">Transmembrane</keyword>
<dbReference type="InterPro" id="IPR023352">
    <property type="entry name" value="MAPEG-like_dom_sf"/>
</dbReference>
<dbReference type="Pfam" id="PF01124">
    <property type="entry name" value="MAPEG"/>
    <property type="match status" value="1"/>
</dbReference>
<evidence type="ECO:0000256" key="5">
    <source>
        <dbReference type="SAM" id="Phobius"/>
    </source>
</evidence>
<feature type="transmembrane region" description="Helical" evidence="5">
    <location>
        <begin position="104"/>
        <end position="126"/>
    </location>
</feature>
<comment type="subcellular location">
    <subcellularLocation>
        <location evidence="1">Membrane</location>
    </subcellularLocation>
</comment>
<evidence type="ECO:0000256" key="3">
    <source>
        <dbReference type="ARBA" id="ARBA00022989"/>
    </source>
</evidence>
<evidence type="ECO:0000313" key="7">
    <source>
        <dbReference type="Proteomes" id="UP000262699"/>
    </source>
</evidence>
<keyword evidence="4 5" id="KW-0472">Membrane</keyword>
<evidence type="ECO:0000256" key="4">
    <source>
        <dbReference type="ARBA" id="ARBA00023136"/>
    </source>
</evidence>
<dbReference type="GO" id="GO:0016020">
    <property type="term" value="C:membrane"/>
    <property type="evidence" value="ECO:0007669"/>
    <property type="project" value="UniProtKB-SubCell"/>
</dbReference>
<feature type="transmembrane region" description="Helical" evidence="5">
    <location>
        <begin position="6"/>
        <end position="25"/>
    </location>
</feature>
<gene>
    <name evidence="6" type="ORF">DEP91_10145</name>
</gene>
<dbReference type="Gene3D" id="1.20.120.550">
    <property type="entry name" value="Membrane associated eicosanoid/glutathione metabolism-like domain"/>
    <property type="match status" value="1"/>
</dbReference>
<keyword evidence="3 5" id="KW-1133">Transmembrane helix</keyword>
<accession>A0A3D0WCP0</accession>
<dbReference type="SUPFAM" id="SSF161084">
    <property type="entry name" value="MAPEG domain-like"/>
    <property type="match status" value="1"/>
</dbReference>
<feature type="transmembrane region" description="Helical" evidence="5">
    <location>
        <begin position="56"/>
        <end position="84"/>
    </location>
</feature>
<comment type="caution">
    <text evidence="6">The sequence shown here is derived from an EMBL/GenBank/DDBJ whole genome shotgun (WGS) entry which is preliminary data.</text>
</comment>
<evidence type="ECO:0000313" key="6">
    <source>
        <dbReference type="EMBL" id="HCB76515.1"/>
    </source>
</evidence>
<dbReference type="EMBL" id="DOYJ01000282">
    <property type="protein sequence ID" value="HCB76515.1"/>
    <property type="molecule type" value="Genomic_DNA"/>
</dbReference>
<dbReference type="InterPro" id="IPR001129">
    <property type="entry name" value="Membr-assoc_MAPEG"/>
</dbReference>
<protein>
    <submittedName>
        <fullName evidence="6">GST-like protein</fullName>
    </submittedName>
</protein>
<proteinExistence type="predicted"/>
<name>A0A3D0WCP0_9SPHN</name>
<organism evidence="6 7">
    <name type="scientific">Sphingomonas bacterium</name>
    <dbReference type="NCBI Taxonomy" id="1895847"/>
    <lineage>
        <taxon>Bacteria</taxon>
        <taxon>Pseudomonadati</taxon>
        <taxon>Pseudomonadota</taxon>
        <taxon>Alphaproteobacteria</taxon>
        <taxon>Sphingomonadales</taxon>
        <taxon>Sphingomonadaceae</taxon>
        <taxon>Sphingomonas</taxon>
    </lineage>
</organism>
<dbReference type="AlphaFoldDB" id="A0A3D0WCP0"/>
<dbReference type="PANTHER" id="PTHR35814:SF1">
    <property type="entry name" value="GLUTATHIONE S-TRANSFERASE-RELATED"/>
    <property type="match status" value="1"/>
</dbReference>
<sequence>MALPVTLAAAGAAALINLWLAVRIVRIRLGQKILHGDGGDSKLAARMRAQLNFAEYTPIILILIAAIEWNVGSSIWLAGAATLYLAGRIAHPIGMDGWLPARQFGTLTTFGVTAVLGLTALALPFVARPIMATDGPVVPSVYRG</sequence>
<dbReference type="Proteomes" id="UP000262699">
    <property type="component" value="Unassembled WGS sequence"/>
</dbReference>
<dbReference type="PANTHER" id="PTHR35814">
    <property type="match status" value="1"/>
</dbReference>
<evidence type="ECO:0000256" key="1">
    <source>
        <dbReference type="ARBA" id="ARBA00004370"/>
    </source>
</evidence>
<reference evidence="6 7" key="1">
    <citation type="journal article" date="2018" name="Nat. Biotechnol.">
        <title>A standardized bacterial taxonomy based on genome phylogeny substantially revises the tree of life.</title>
        <authorList>
            <person name="Parks D.H."/>
            <person name="Chuvochina M."/>
            <person name="Waite D.W."/>
            <person name="Rinke C."/>
            <person name="Skarshewski A."/>
            <person name="Chaumeil P.A."/>
            <person name="Hugenholtz P."/>
        </authorList>
    </citation>
    <scope>NUCLEOTIDE SEQUENCE [LARGE SCALE GENOMIC DNA]</scope>
    <source>
        <strain evidence="6">UBA9015</strain>
    </source>
</reference>
<evidence type="ECO:0000256" key="2">
    <source>
        <dbReference type="ARBA" id="ARBA00022692"/>
    </source>
</evidence>